<dbReference type="Pfam" id="PF13483">
    <property type="entry name" value="Lactamase_B_3"/>
    <property type="match status" value="1"/>
</dbReference>
<organism evidence="4 5">
    <name type="scientific">Cryomorpha ignava</name>
    <dbReference type="NCBI Taxonomy" id="101383"/>
    <lineage>
        <taxon>Bacteria</taxon>
        <taxon>Pseudomonadati</taxon>
        <taxon>Bacteroidota</taxon>
        <taxon>Flavobacteriia</taxon>
        <taxon>Flavobacteriales</taxon>
        <taxon>Cryomorphaceae</taxon>
        <taxon>Cryomorpha</taxon>
    </lineage>
</organism>
<name>A0A7K3WXW2_9FLAO</name>
<dbReference type="EMBL" id="JAAGVY010000056">
    <property type="protein sequence ID" value="NEN25485.1"/>
    <property type="molecule type" value="Genomic_DNA"/>
</dbReference>
<accession>A0A7K3WXW2</accession>
<dbReference type="InterPro" id="IPR050114">
    <property type="entry name" value="UPF0173_UPF0282_UlaG_hydrolase"/>
</dbReference>
<dbReference type="PANTHER" id="PTHR43546:SF3">
    <property type="entry name" value="UPF0173 METAL-DEPENDENT HYDROLASE MJ1163"/>
    <property type="match status" value="1"/>
</dbReference>
<keyword evidence="1 2" id="KW-0378">Hydrolase</keyword>
<dbReference type="PANTHER" id="PTHR43546">
    <property type="entry name" value="UPF0173 METAL-DEPENDENT HYDROLASE MJ1163-RELATED"/>
    <property type="match status" value="1"/>
</dbReference>
<dbReference type="Proteomes" id="UP000486602">
    <property type="component" value="Unassembled WGS sequence"/>
</dbReference>
<dbReference type="InterPro" id="IPR022877">
    <property type="entry name" value="UPF0173"/>
</dbReference>
<evidence type="ECO:0000256" key="2">
    <source>
        <dbReference type="HAMAP-Rule" id="MF_00457"/>
    </source>
</evidence>
<keyword evidence="5" id="KW-1185">Reference proteome</keyword>
<reference evidence="4 5" key="1">
    <citation type="submission" date="2020-02" db="EMBL/GenBank/DDBJ databases">
        <title>Out from the shadows clarifying the taxonomy of the family Cryomorphaceae and related taxa by utilizing the GTDB taxonomic framework.</title>
        <authorList>
            <person name="Bowman J.P."/>
        </authorList>
    </citation>
    <scope>NUCLEOTIDE SEQUENCE [LARGE SCALE GENOMIC DNA]</scope>
    <source>
        <strain evidence="4 5">QSSC 1-22</strain>
    </source>
</reference>
<dbReference type="NCBIfam" id="NF001911">
    <property type="entry name" value="PRK00685.1"/>
    <property type="match status" value="1"/>
</dbReference>
<evidence type="ECO:0000256" key="1">
    <source>
        <dbReference type="ARBA" id="ARBA00022801"/>
    </source>
</evidence>
<comment type="caution">
    <text evidence="4">The sequence shown here is derived from an EMBL/GenBank/DDBJ whole genome shotgun (WGS) entry which is preliminary data.</text>
</comment>
<evidence type="ECO:0000259" key="3">
    <source>
        <dbReference type="SMART" id="SM00849"/>
    </source>
</evidence>
<dbReference type="RefSeq" id="WP_163286941.1">
    <property type="nucleotide sequence ID" value="NZ_JAAGVY010000056.1"/>
</dbReference>
<protein>
    <recommendedName>
        <fullName evidence="2">UPF0173 metal-dependent hydrolase G3O08_18495</fullName>
    </recommendedName>
</protein>
<feature type="domain" description="Metallo-beta-lactamase" evidence="3">
    <location>
        <begin position="7"/>
        <end position="190"/>
    </location>
</feature>
<dbReference type="GO" id="GO:0016787">
    <property type="term" value="F:hydrolase activity"/>
    <property type="evidence" value="ECO:0007669"/>
    <property type="project" value="UniProtKB-UniRule"/>
</dbReference>
<dbReference type="HAMAP" id="MF_00457">
    <property type="entry name" value="UPF0173"/>
    <property type="match status" value="1"/>
</dbReference>
<dbReference type="SMART" id="SM00849">
    <property type="entry name" value="Lactamase_B"/>
    <property type="match status" value="1"/>
</dbReference>
<dbReference type="SUPFAM" id="SSF56281">
    <property type="entry name" value="Metallo-hydrolase/oxidoreductase"/>
    <property type="match status" value="1"/>
</dbReference>
<evidence type="ECO:0000313" key="4">
    <source>
        <dbReference type="EMBL" id="NEN25485.1"/>
    </source>
</evidence>
<gene>
    <name evidence="4" type="ORF">G3O08_18495</name>
</gene>
<dbReference type="InterPro" id="IPR036866">
    <property type="entry name" value="RibonucZ/Hydroxyglut_hydro"/>
</dbReference>
<dbReference type="AlphaFoldDB" id="A0A7K3WXW2"/>
<proteinExistence type="inferred from homology"/>
<evidence type="ECO:0000313" key="5">
    <source>
        <dbReference type="Proteomes" id="UP000486602"/>
    </source>
</evidence>
<dbReference type="InterPro" id="IPR001279">
    <property type="entry name" value="Metallo-B-lactamas"/>
</dbReference>
<dbReference type="Gene3D" id="3.60.15.10">
    <property type="entry name" value="Ribonuclease Z/Hydroxyacylglutathione hydrolase-like"/>
    <property type="match status" value="1"/>
</dbReference>
<comment type="similarity">
    <text evidence="2">Belongs to the UPF0173 family.</text>
</comment>
<sequence>MKLTYYGHSCFGMEVNGSHLLFDPFISPNKLAAKIEISKIKADYILISHGHEDHVADVIAIAKRTGAELISNYEIINWFAGKGIDKGTGLNIGGSLSLPFGKLKYVNAVHSSSMPDGSYGGNPGGFVIEFGEQTIYYAGDTALSMDMQLIGKQFDISHALLPIGDTYTMGIEDAIQATDFIKCKSVIGMHYNTFHAVEIDKEEAKAKFESAGANLTLLEIGETIEL</sequence>